<dbReference type="PANTHER" id="PTHR43611">
    <property type="entry name" value="ALPHA-D-GLUCOSE 1-PHOSPHATE PHOSPHATASE"/>
    <property type="match status" value="1"/>
</dbReference>
<comment type="caution">
    <text evidence="1">The sequence shown here is derived from an EMBL/GenBank/DDBJ whole genome shotgun (WGS) entry which is preliminary data.</text>
</comment>
<gene>
    <name evidence="1" type="ORF">E2L05_14730</name>
</gene>
<name>A0A4R6APP9_9RHOB</name>
<dbReference type="InterPro" id="IPR006439">
    <property type="entry name" value="HAD-SF_hydro_IA"/>
</dbReference>
<dbReference type="CDD" id="cd02603">
    <property type="entry name" value="HAD_sEH-N_like"/>
    <property type="match status" value="1"/>
</dbReference>
<dbReference type="Pfam" id="PF00702">
    <property type="entry name" value="Hydrolase"/>
    <property type="match status" value="1"/>
</dbReference>
<dbReference type="EMBL" id="SMZO01000039">
    <property type="protein sequence ID" value="TDL85797.1"/>
    <property type="molecule type" value="Genomic_DNA"/>
</dbReference>
<protein>
    <submittedName>
        <fullName evidence="1">HAD family phosphatase</fullName>
    </submittedName>
</protein>
<dbReference type="InterPro" id="IPR036412">
    <property type="entry name" value="HAD-like_sf"/>
</dbReference>
<dbReference type="AlphaFoldDB" id="A0A4R6APP9"/>
<dbReference type="InterPro" id="IPR023198">
    <property type="entry name" value="PGP-like_dom2"/>
</dbReference>
<dbReference type="Gene3D" id="3.40.50.1000">
    <property type="entry name" value="HAD superfamily/HAD-like"/>
    <property type="match status" value="1"/>
</dbReference>
<dbReference type="Gene3D" id="1.10.150.240">
    <property type="entry name" value="Putative phosphatase, domain 2"/>
    <property type="match status" value="1"/>
</dbReference>
<evidence type="ECO:0000313" key="1">
    <source>
        <dbReference type="EMBL" id="TDL85797.1"/>
    </source>
</evidence>
<dbReference type="PANTHER" id="PTHR43611:SF3">
    <property type="entry name" value="FLAVIN MONONUCLEOTIDE HYDROLASE 1, CHLOROPLATIC"/>
    <property type="match status" value="1"/>
</dbReference>
<dbReference type="SUPFAM" id="SSF56784">
    <property type="entry name" value="HAD-like"/>
    <property type="match status" value="1"/>
</dbReference>
<dbReference type="SFLD" id="SFLDS00003">
    <property type="entry name" value="Haloacid_Dehalogenase"/>
    <property type="match status" value="1"/>
</dbReference>
<dbReference type="SFLD" id="SFLDG01129">
    <property type="entry name" value="C1.5:_HAD__Beta-PGM__Phosphata"/>
    <property type="match status" value="1"/>
</dbReference>
<evidence type="ECO:0000313" key="2">
    <source>
        <dbReference type="Proteomes" id="UP000294562"/>
    </source>
</evidence>
<dbReference type="NCBIfam" id="TIGR01509">
    <property type="entry name" value="HAD-SF-IA-v3"/>
    <property type="match status" value="1"/>
</dbReference>
<dbReference type="Proteomes" id="UP000294562">
    <property type="component" value="Unassembled WGS sequence"/>
</dbReference>
<accession>A0A4R6APP9</accession>
<dbReference type="RefSeq" id="WP_133343667.1">
    <property type="nucleotide sequence ID" value="NZ_SMZO01000039.1"/>
</dbReference>
<keyword evidence="2" id="KW-1185">Reference proteome</keyword>
<proteinExistence type="predicted"/>
<organism evidence="1 2">
    <name type="scientific">Meridianimarinicoccus aquatilis</name>
    <dbReference type="NCBI Taxonomy" id="2552766"/>
    <lineage>
        <taxon>Bacteria</taxon>
        <taxon>Pseudomonadati</taxon>
        <taxon>Pseudomonadota</taxon>
        <taxon>Alphaproteobacteria</taxon>
        <taxon>Rhodobacterales</taxon>
        <taxon>Paracoccaceae</taxon>
        <taxon>Meridianimarinicoccus</taxon>
    </lineage>
</organism>
<dbReference type="OrthoDB" id="9807742at2"/>
<sequence>MTMVEAVIFDIGNVLIKWDPIQFYDRVIGVDARRALFAAVDLEGMNLAVDAGADLHQAVEEMAAQYPEHAGSIRMWRDNWLEFVIGPIDGSVALLRRLRAAGVPVHALTNFGHTPLAMADAAFPFLLEFDSRFVSAELGVCKPDPAIYAAVEQSLGIPAKGLFFIDDKRENTSAASARGWQTHFFEGSEALVHDLDALGVAGA</sequence>
<dbReference type="PRINTS" id="PR00413">
    <property type="entry name" value="HADHALOGNASE"/>
</dbReference>
<dbReference type="InterPro" id="IPR023214">
    <property type="entry name" value="HAD_sf"/>
</dbReference>
<reference evidence="1 2" key="1">
    <citation type="submission" date="2019-03" db="EMBL/GenBank/DDBJ databases">
        <title>Rhodobacteraceae bacterium SM1902, a new member of the family Rhodobacteraceae isolated from Yantai.</title>
        <authorList>
            <person name="Sun Y."/>
        </authorList>
    </citation>
    <scope>NUCLEOTIDE SEQUENCE [LARGE SCALE GENOMIC DNA]</scope>
    <source>
        <strain evidence="1 2">SM1902</strain>
    </source>
</reference>